<dbReference type="Proteomes" id="UP000245124">
    <property type="component" value="Unassembled WGS sequence"/>
</dbReference>
<dbReference type="GO" id="GO:0050660">
    <property type="term" value="F:flavin adenine dinucleotide binding"/>
    <property type="evidence" value="ECO:0007669"/>
    <property type="project" value="TreeGrafter"/>
</dbReference>
<dbReference type="CDD" id="cd04950">
    <property type="entry name" value="GT4_TuaH-like"/>
    <property type="match status" value="1"/>
</dbReference>
<comment type="similarity">
    <text evidence="2">Belongs to the UDP-galactopyranose/dTDP-fucopyranose mutase family.</text>
</comment>
<dbReference type="Gene3D" id="3.40.50.720">
    <property type="entry name" value="NAD(P)-binding Rossmann-like Domain"/>
    <property type="match status" value="3"/>
</dbReference>
<feature type="domain" description="UDP-galactopyranose mutase C-terminal" evidence="7">
    <location>
        <begin position="607"/>
        <end position="803"/>
    </location>
</feature>
<dbReference type="AlphaFoldDB" id="A0A2R5FRU9"/>
<proteinExistence type="inferred from homology"/>
<name>A0A2R5FRU9_NOSCO</name>
<evidence type="ECO:0000313" key="8">
    <source>
        <dbReference type="EMBL" id="GBG20759.1"/>
    </source>
</evidence>
<dbReference type="SUPFAM" id="SSF54373">
    <property type="entry name" value="FAD-linked reductases, C-terminal domain"/>
    <property type="match status" value="1"/>
</dbReference>
<dbReference type="NCBIfam" id="TIGR00031">
    <property type="entry name" value="UDP-GALP_mutase"/>
    <property type="match status" value="1"/>
</dbReference>
<comment type="cofactor">
    <cofactor evidence="1">
        <name>FAD</name>
        <dbReference type="ChEBI" id="CHEBI:57692"/>
    </cofactor>
</comment>
<dbReference type="PANTHER" id="PTHR21197">
    <property type="entry name" value="UDP-GALACTOPYRANOSE MUTASE"/>
    <property type="match status" value="1"/>
</dbReference>
<evidence type="ECO:0000256" key="1">
    <source>
        <dbReference type="ARBA" id="ARBA00001974"/>
    </source>
</evidence>
<dbReference type="EMBL" id="BDUD01000001">
    <property type="protein sequence ID" value="GBG20759.1"/>
    <property type="molecule type" value="Genomic_DNA"/>
</dbReference>
<dbReference type="SUPFAM" id="SSF51971">
    <property type="entry name" value="Nucleotide-binding domain"/>
    <property type="match status" value="1"/>
</dbReference>
<keyword evidence="4" id="KW-0274">FAD</keyword>
<evidence type="ECO:0000256" key="2">
    <source>
        <dbReference type="ARBA" id="ARBA00009321"/>
    </source>
</evidence>
<dbReference type="GO" id="GO:0008767">
    <property type="term" value="F:UDP-galactopyranose mutase activity"/>
    <property type="evidence" value="ECO:0007669"/>
    <property type="project" value="InterPro"/>
</dbReference>
<evidence type="ECO:0000256" key="3">
    <source>
        <dbReference type="ARBA" id="ARBA00022630"/>
    </source>
</evidence>
<dbReference type="FunFam" id="3.40.50.720:FF:000397">
    <property type="entry name" value="UDP-galactopyranose mutase"/>
    <property type="match status" value="1"/>
</dbReference>
<comment type="caution">
    <text evidence="8">The sequence shown here is derived from an EMBL/GenBank/DDBJ whole genome shotgun (WGS) entry which is preliminary data.</text>
</comment>
<feature type="region of interest" description="Disordered" evidence="6">
    <location>
        <begin position="27"/>
        <end position="48"/>
    </location>
</feature>
<dbReference type="Pfam" id="PF13450">
    <property type="entry name" value="NAD_binding_8"/>
    <property type="match status" value="1"/>
</dbReference>
<gene>
    <name evidence="8" type="ORF">NIES4072_44410</name>
</gene>
<dbReference type="RefSeq" id="WP_109010779.1">
    <property type="nucleotide sequence ID" value="NZ_BDUD01000001.1"/>
</dbReference>
<dbReference type="PANTHER" id="PTHR21197:SF0">
    <property type="entry name" value="UDP-GALACTOPYRANOSE MUTASE"/>
    <property type="match status" value="1"/>
</dbReference>
<evidence type="ECO:0000256" key="6">
    <source>
        <dbReference type="SAM" id="MobiDB-lite"/>
    </source>
</evidence>
<dbReference type="Pfam" id="PF13692">
    <property type="entry name" value="Glyco_trans_1_4"/>
    <property type="match status" value="1"/>
</dbReference>
<keyword evidence="9" id="KW-1185">Reference proteome</keyword>
<dbReference type="OrthoDB" id="9769600at2"/>
<organism evidence="8 9">
    <name type="scientific">Nostoc commune NIES-4072</name>
    <dbReference type="NCBI Taxonomy" id="2005467"/>
    <lineage>
        <taxon>Bacteria</taxon>
        <taxon>Bacillati</taxon>
        <taxon>Cyanobacteriota</taxon>
        <taxon>Cyanophyceae</taxon>
        <taxon>Nostocales</taxon>
        <taxon>Nostocaceae</taxon>
        <taxon>Nostoc</taxon>
    </lineage>
</organism>
<evidence type="ECO:0000313" key="9">
    <source>
        <dbReference type="Proteomes" id="UP000245124"/>
    </source>
</evidence>
<evidence type="ECO:0000259" key="7">
    <source>
        <dbReference type="Pfam" id="PF03275"/>
    </source>
</evidence>
<reference evidence="8 9" key="1">
    <citation type="submission" date="2017-06" db="EMBL/GenBank/DDBJ databases">
        <title>Genome sequencing of cyanobaciteial culture collection at National Institute for Environmental Studies (NIES).</title>
        <authorList>
            <person name="Hirose Y."/>
            <person name="Shimura Y."/>
            <person name="Fujisawa T."/>
            <person name="Nakamura Y."/>
            <person name="Kawachi M."/>
        </authorList>
    </citation>
    <scope>NUCLEOTIDE SEQUENCE [LARGE SCALE GENOMIC DNA]</scope>
    <source>
        <strain evidence="8 9">NIES-4072</strain>
    </source>
</reference>
<evidence type="ECO:0000256" key="4">
    <source>
        <dbReference type="ARBA" id="ARBA00022827"/>
    </source>
</evidence>
<evidence type="ECO:0000256" key="5">
    <source>
        <dbReference type="ARBA" id="ARBA00023235"/>
    </source>
</evidence>
<dbReference type="InterPro" id="IPR004379">
    <property type="entry name" value="UDP-GALP_mutase"/>
</dbReference>
<keyword evidence="5" id="KW-0413">Isomerase</keyword>
<dbReference type="InterPro" id="IPR015899">
    <property type="entry name" value="UDP-GalPyranose_mutase_C"/>
</dbReference>
<sequence length="824" mass="93729">MSSNKVQLQNNGVNHIVSPTVEVKSSETAKSQSLGTSKNLSSFNKNSRSTKAFTDTPDIVCLSHLRWNFVYQRPQHLLSRCAQKKRVFFIEEPIFSREPLGRLDVNEDKSGVIVVVPYLPEGLSEEAVNADIKVLLDGLFAEYNISKYICWYYTPMAIAWAGHLKPEAVIYDCMDELSAFKGASPTLKNYEAELFRRANLVFTGGQSLYESKVNQHPNVYAFPSSVDVPHFRQGRTVKEEPADQANIPHPRLGFYGVIDERMDIELLAGIAEARPDWHLVIIGPVVKIDPATLPQHENIHYLGSKDYKDLPAYLGDWDLAMLPFARNESTRFISPTKTPEYLAAGKPVVSTSIRDVVRPYGDLKLVRIADTTQEFVAAVEQALQEDTPASGWLSRVDAFLEQISWDRTWGSMMQLIDSALAQPLFKSFATTPNTTTNGKNGKSPISTDIPEAPSIITRDFIFDYLVVGAGFSGSVIADRLARHSGKKVLVVDKRNHIGGNAYDHYDDHGILVHKYGPHIFHTSSREVFEYLSQFTAWRSYEHHVLASVDGQLVPIPINLDTINKLYGMNLNSFQAEEFFQSVAEPREHIRTSEDVVISKVGQELYEKFFKNYTRKQWGLDPSELDKTVIARIPTRTNRDSRYFTDSYQAMPLHGFTRMFENMLNHPNIKVMLNTDYREIEKAIPCREMVYTGPVDEFFDCRYGKLPYRSLDFKHETHHTPVFQSAPVINYPNEQLYTRITEFKYLTGQEHSKTSIVYEFPKAEGDPYYPVPRPENQEIYKQYKALAESTPGVHFVGRLATYKYLNMDHCVAQALATYKQIAVKA</sequence>
<protein>
    <submittedName>
        <fullName evidence="8">UDP-galactopyranose mutase</fullName>
    </submittedName>
</protein>
<dbReference type="Gene3D" id="3.40.50.2000">
    <property type="entry name" value="Glycogen Phosphorylase B"/>
    <property type="match status" value="1"/>
</dbReference>
<dbReference type="Pfam" id="PF03275">
    <property type="entry name" value="GLF"/>
    <property type="match status" value="1"/>
</dbReference>
<keyword evidence="3" id="KW-0285">Flavoprotein</keyword>
<dbReference type="GO" id="GO:0005829">
    <property type="term" value="C:cytosol"/>
    <property type="evidence" value="ECO:0007669"/>
    <property type="project" value="TreeGrafter"/>
</dbReference>
<dbReference type="SUPFAM" id="SSF53756">
    <property type="entry name" value="UDP-Glycosyltransferase/glycogen phosphorylase"/>
    <property type="match status" value="1"/>
</dbReference>
<accession>A0A2R5FRU9</accession>